<gene>
    <name evidence="1" type="ORF">DFA_09356</name>
</gene>
<dbReference type="Proteomes" id="UP000007797">
    <property type="component" value="Unassembled WGS sequence"/>
</dbReference>
<protein>
    <submittedName>
        <fullName evidence="1">Uncharacterized protein</fullName>
    </submittedName>
</protein>
<sequence length="109" mass="12778">MTNAVECGQLETVRFLHLNRTEGLVQRLPYFRDGSIEYCQTLEYVLSNQLLDKSVFNSSEGGIPTTPNTDREYELYHLYKQYLIPTKDGHDYIKRYKDRCLSVCLSVFQ</sequence>
<proteinExistence type="predicted"/>
<evidence type="ECO:0000313" key="2">
    <source>
        <dbReference type="Proteomes" id="UP000007797"/>
    </source>
</evidence>
<dbReference type="EMBL" id="GL883024">
    <property type="protein sequence ID" value="EGG16326.1"/>
    <property type="molecule type" value="Genomic_DNA"/>
</dbReference>
<dbReference type="GeneID" id="14868414"/>
<organism evidence="1 2">
    <name type="scientific">Cavenderia fasciculata</name>
    <name type="common">Slime mold</name>
    <name type="synonym">Dictyostelium fasciculatum</name>
    <dbReference type="NCBI Taxonomy" id="261658"/>
    <lineage>
        <taxon>Eukaryota</taxon>
        <taxon>Amoebozoa</taxon>
        <taxon>Evosea</taxon>
        <taxon>Eumycetozoa</taxon>
        <taxon>Dictyostelia</taxon>
        <taxon>Acytosteliales</taxon>
        <taxon>Cavenderiaceae</taxon>
        <taxon>Cavenderia</taxon>
    </lineage>
</organism>
<dbReference type="KEGG" id="dfa:DFA_09356"/>
<dbReference type="RefSeq" id="XP_004354710.1">
    <property type="nucleotide sequence ID" value="XM_004354658.1"/>
</dbReference>
<name>F4Q7E4_CACFS</name>
<keyword evidence="2" id="KW-1185">Reference proteome</keyword>
<reference evidence="2" key="1">
    <citation type="journal article" date="2011" name="Genome Res.">
        <title>Phylogeny-wide analysis of social amoeba genomes highlights ancient origins for complex intercellular communication.</title>
        <authorList>
            <person name="Heidel A.J."/>
            <person name="Lawal H.M."/>
            <person name="Felder M."/>
            <person name="Schilde C."/>
            <person name="Helps N.R."/>
            <person name="Tunggal B."/>
            <person name="Rivero F."/>
            <person name="John U."/>
            <person name="Schleicher M."/>
            <person name="Eichinger L."/>
            <person name="Platzer M."/>
            <person name="Noegel A.A."/>
            <person name="Schaap P."/>
            <person name="Gloeckner G."/>
        </authorList>
    </citation>
    <scope>NUCLEOTIDE SEQUENCE [LARGE SCALE GENOMIC DNA]</scope>
    <source>
        <strain evidence="2">SH3</strain>
    </source>
</reference>
<dbReference type="AlphaFoldDB" id="F4Q7E4"/>
<accession>F4Q7E4</accession>
<evidence type="ECO:0000313" key="1">
    <source>
        <dbReference type="EMBL" id="EGG16326.1"/>
    </source>
</evidence>